<dbReference type="Proteomes" id="UP000575480">
    <property type="component" value="Unassembled WGS sequence"/>
</dbReference>
<reference evidence="7 8" key="1">
    <citation type="journal article" date="2019" name="Environ. Microbiol.">
        <title>Genomics insights into ecotype formation of ammonia-oxidizing archaea in the deep ocean.</title>
        <authorList>
            <person name="Wang Y."/>
            <person name="Huang J.M."/>
            <person name="Cui G.J."/>
            <person name="Nunoura T."/>
            <person name="Takaki Y."/>
            <person name="Li W.L."/>
            <person name="Li J."/>
            <person name="Gao Z.M."/>
            <person name="Takai K."/>
            <person name="Zhang A.Q."/>
            <person name="Stepanauskas R."/>
        </authorList>
    </citation>
    <scope>NUCLEOTIDE SEQUENCE [LARGE SCALE GENOMIC DNA]</scope>
    <source>
        <strain evidence="7 8">L15a</strain>
    </source>
</reference>
<keyword evidence="3" id="KW-0249">Electron transport</keyword>
<dbReference type="PROSITE" id="PS00196">
    <property type="entry name" value="COPPER_BLUE"/>
    <property type="match status" value="2"/>
</dbReference>
<dbReference type="Pfam" id="PF00127">
    <property type="entry name" value="Copper-bind"/>
    <property type="match status" value="2"/>
</dbReference>
<dbReference type="SUPFAM" id="SSF49503">
    <property type="entry name" value="Cupredoxins"/>
    <property type="match status" value="2"/>
</dbReference>
<evidence type="ECO:0000256" key="3">
    <source>
        <dbReference type="ARBA" id="ARBA00022982"/>
    </source>
</evidence>
<dbReference type="AlphaFoldDB" id="A0A7K4MXE1"/>
<dbReference type="GO" id="GO:0009055">
    <property type="term" value="F:electron transfer activity"/>
    <property type="evidence" value="ECO:0007669"/>
    <property type="project" value="InterPro"/>
</dbReference>
<keyword evidence="4" id="KW-0186">Copper</keyword>
<keyword evidence="5" id="KW-0472">Membrane</keyword>
<evidence type="ECO:0000313" key="7">
    <source>
        <dbReference type="EMBL" id="NWJ57613.1"/>
    </source>
</evidence>
<proteinExistence type="predicted"/>
<feature type="domain" description="Blue (type 1) copper" evidence="6">
    <location>
        <begin position="153"/>
        <end position="192"/>
    </location>
</feature>
<dbReference type="InterPro" id="IPR033138">
    <property type="entry name" value="Cu_oxidase_CS"/>
</dbReference>
<evidence type="ECO:0000256" key="1">
    <source>
        <dbReference type="ARBA" id="ARBA00022448"/>
    </source>
</evidence>
<keyword evidence="2" id="KW-0479">Metal-binding</keyword>
<gene>
    <name evidence="7" type="ORF">HX858_07690</name>
</gene>
<dbReference type="PANTHER" id="PTHR38439">
    <property type="entry name" value="AURACYANIN-B"/>
    <property type="match status" value="1"/>
</dbReference>
<feature type="domain" description="Blue (type 1) copper" evidence="6">
    <location>
        <begin position="240"/>
        <end position="328"/>
    </location>
</feature>
<organism evidence="7 8">
    <name type="scientific">Marine Group I thaumarchaeote</name>
    <dbReference type="NCBI Taxonomy" id="2511932"/>
    <lineage>
        <taxon>Archaea</taxon>
        <taxon>Nitrososphaerota</taxon>
        <taxon>Marine Group I</taxon>
    </lineage>
</organism>
<accession>A0A7K4MXE1</accession>
<protein>
    <submittedName>
        <fullName evidence="7">Multicopper oxidase domain-containing protein</fullName>
    </submittedName>
</protein>
<keyword evidence="5" id="KW-1133">Transmembrane helix</keyword>
<evidence type="ECO:0000256" key="4">
    <source>
        <dbReference type="ARBA" id="ARBA00023008"/>
    </source>
</evidence>
<keyword evidence="1" id="KW-0813">Transport</keyword>
<evidence type="ECO:0000259" key="6">
    <source>
        <dbReference type="Pfam" id="PF00127"/>
    </source>
</evidence>
<dbReference type="InterPro" id="IPR008972">
    <property type="entry name" value="Cupredoxin"/>
</dbReference>
<comment type="caution">
    <text evidence="7">The sequence shown here is derived from an EMBL/GenBank/DDBJ whole genome shotgun (WGS) entry which is preliminary data.</text>
</comment>
<dbReference type="InterPro" id="IPR000923">
    <property type="entry name" value="BlueCu_1"/>
</dbReference>
<keyword evidence="5" id="KW-0812">Transmembrane</keyword>
<dbReference type="Gene3D" id="2.60.40.420">
    <property type="entry name" value="Cupredoxins - blue copper proteins"/>
    <property type="match status" value="2"/>
</dbReference>
<evidence type="ECO:0000313" key="8">
    <source>
        <dbReference type="Proteomes" id="UP000575480"/>
    </source>
</evidence>
<dbReference type="InterPro" id="IPR050845">
    <property type="entry name" value="Cu-binding_ET"/>
</dbReference>
<dbReference type="InterPro" id="IPR028871">
    <property type="entry name" value="BlueCu_1_BS"/>
</dbReference>
<sequence length="328" mass="34597">MSIETQHPASDPKQQVYRTTSERTVYMMVIMLGICIVGGIIFFSMWDYWISTPAPVVAMMAGEADLAAPATATGKTITQDLTFIESSDFRTLAFNALPGEDDNNPTVHMNVGDTVVFNVDNGGISFHAFGVTQGTEGIAGIIPGSEIGTMSNALKPGEGGSSEFIAGEEGTYYYICTVPGHREQGMVGEIIVGPAQGGGSFGKAAAPTGISHEFTFNFVESDDFRTLAFNALPGEDGHNPEIRVNSGDEVTITANNMGKSFHAFGVVSNPEDFNSVIWDSAIAAMANPLKPGEGGSTTFIAGAPGTYYYICTVPGHALQGMQGSFIVE</sequence>
<dbReference type="PANTHER" id="PTHR38439:SF3">
    <property type="entry name" value="COPPER-RESISTANT CUPROPROTEIN COPI"/>
    <property type="match status" value="1"/>
</dbReference>
<feature type="transmembrane region" description="Helical" evidence="5">
    <location>
        <begin position="25"/>
        <end position="46"/>
    </location>
</feature>
<evidence type="ECO:0000256" key="5">
    <source>
        <dbReference type="SAM" id="Phobius"/>
    </source>
</evidence>
<name>A0A7K4MXE1_9ARCH</name>
<dbReference type="PROSITE" id="PS00079">
    <property type="entry name" value="MULTICOPPER_OXIDASE1"/>
    <property type="match status" value="1"/>
</dbReference>
<dbReference type="GO" id="GO:0005507">
    <property type="term" value="F:copper ion binding"/>
    <property type="evidence" value="ECO:0007669"/>
    <property type="project" value="InterPro"/>
</dbReference>
<evidence type="ECO:0000256" key="2">
    <source>
        <dbReference type="ARBA" id="ARBA00022723"/>
    </source>
</evidence>
<dbReference type="EMBL" id="JACATH010000008">
    <property type="protein sequence ID" value="NWJ57613.1"/>
    <property type="molecule type" value="Genomic_DNA"/>
</dbReference>